<sequence length="342" mass="37452">MDETLNEMDRIRGVFFGQLIGDALGARYEFKTAQEVVQMIQNDRQKDSFLPILGGGPFNMKPGQVTDDSEMALSLVDSLIRNKGFKQSDVAKSYVKWYESRPPDIGITTATALKDNRELLEENKETEILERIFKNVKKHNGESLSNGHLMRQSPLAIAFRNDTALMLDAAEKDTRLTHLQQTAIDASAIYLLAIVGLIKGKSPQKVFAQLLDHSISLRNPVILGLLTAAGTHAVPVKLPNGSETDGFTSKIGYLGVALQLAFHELIHANSFERGLENVISRGGDTDTNGCIAASLLGARFGFSGIPQRWIEAVKSSKPRNAALTFLNLQDAEQTIQSLASLS</sequence>
<accession>A0AC34QNI3</accession>
<dbReference type="WBParaSite" id="JU765_v2.g18111.t1">
    <property type="protein sequence ID" value="JU765_v2.g18111.t1"/>
    <property type="gene ID" value="JU765_v2.g18111"/>
</dbReference>
<dbReference type="Proteomes" id="UP000887576">
    <property type="component" value="Unplaced"/>
</dbReference>
<protein>
    <submittedName>
        <fullName evidence="2">ADP-ribosylglycohydrolase</fullName>
    </submittedName>
</protein>
<evidence type="ECO:0000313" key="1">
    <source>
        <dbReference type="Proteomes" id="UP000887576"/>
    </source>
</evidence>
<name>A0AC34QNI3_9BILA</name>
<evidence type="ECO:0000313" key="2">
    <source>
        <dbReference type="WBParaSite" id="JU765_v2.g18111.t1"/>
    </source>
</evidence>
<organism evidence="1 2">
    <name type="scientific">Panagrolaimus sp. JU765</name>
    <dbReference type="NCBI Taxonomy" id="591449"/>
    <lineage>
        <taxon>Eukaryota</taxon>
        <taxon>Metazoa</taxon>
        <taxon>Ecdysozoa</taxon>
        <taxon>Nematoda</taxon>
        <taxon>Chromadorea</taxon>
        <taxon>Rhabditida</taxon>
        <taxon>Tylenchina</taxon>
        <taxon>Panagrolaimomorpha</taxon>
        <taxon>Panagrolaimoidea</taxon>
        <taxon>Panagrolaimidae</taxon>
        <taxon>Panagrolaimus</taxon>
    </lineage>
</organism>
<reference evidence="2" key="1">
    <citation type="submission" date="2022-11" db="UniProtKB">
        <authorList>
            <consortium name="WormBaseParasite"/>
        </authorList>
    </citation>
    <scope>IDENTIFICATION</scope>
</reference>
<proteinExistence type="predicted"/>